<dbReference type="RefSeq" id="WP_322468301.1">
    <property type="nucleotide sequence ID" value="NZ_JAXOJX010000093.1"/>
</dbReference>
<feature type="region of interest" description="Disordered" evidence="1">
    <location>
        <begin position="1"/>
        <end position="23"/>
    </location>
</feature>
<organism evidence="2 3">
    <name type="scientific">Azohydromonas lata</name>
    <dbReference type="NCBI Taxonomy" id="45677"/>
    <lineage>
        <taxon>Bacteria</taxon>
        <taxon>Pseudomonadati</taxon>
        <taxon>Pseudomonadota</taxon>
        <taxon>Betaproteobacteria</taxon>
        <taxon>Burkholderiales</taxon>
        <taxon>Sphaerotilaceae</taxon>
        <taxon>Azohydromonas</taxon>
    </lineage>
</organism>
<protein>
    <submittedName>
        <fullName evidence="2">Uncharacterized protein</fullName>
    </submittedName>
</protein>
<keyword evidence="3" id="KW-1185">Reference proteome</keyword>
<evidence type="ECO:0000313" key="2">
    <source>
        <dbReference type="EMBL" id="MDZ5461025.1"/>
    </source>
</evidence>
<accession>A0ABU5IQ67</accession>
<name>A0ABU5IQ67_9BURK</name>
<comment type="caution">
    <text evidence="2">The sequence shown here is derived from an EMBL/GenBank/DDBJ whole genome shotgun (WGS) entry which is preliminary data.</text>
</comment>
<evidence type="ECO:0000256" key="1">
    <source>
        <dbReference type="SAM" id="MobiDB-lite"/>
    </source>
</evidence>
<dbReference type="Proteomes" id="UP001293718">
    <property type="component" value="Unassembled WGS sequence"/>
</dbReference>
<dbReference type="EMBL" id="JAXOJX010000093">
    <property type="protein sequence ID" value="MDZ5461025.1"/>
    <property type="molecule type" value="Genomic_DNA"/>
</dbReference>
<gene>
    <name evidence="2" type="ORF">SM757_31060</name>
</gene>
<evidence type="ECO:0000313" key="3">
    <source>
        <dbReference type="Proteomes" id="UP001293718"/>
    </source>
</evidence>
<reference evidence="2 3" key="1">
    <citation type="submission" date="2023-11" db="EMBL/GenBank/DDBJ databases">
        <title>Draft genome of Azohydromonas lata strain H1 (DSM1123), a polyhydroxyalkanoate producer.</title>
        <authorList>
            <person name="Traversa D."/>
            <person name="D'Addabbo P."/>
            <person name="Pazzani C."/>
            <person name="Manzari C."/>
            <person name="Chiara M."/>
            <person name="Scrascia M."/>
        </authorList>
    </citation>
    <scope>NUCLEOTIDE SEQUENCE [LARGE SCALE GENOMIC DNA]</scope>
    <source>
        <strain evidence="2 3">H1</strain>
    </source>
</reference>
<sequence length="164" mass="18152">MSGQVSGVDKSQNKHRSPAHDVRRTEMLISSLMQQHLQEIAMEFMRSSLTAVATALPLIMSWPQNAAAQENPAAAPVPQVVFPSFWPWNISGTWDFISNNVEGTLTIQQESNSSRCRRITGILNALDVNPIVGVYCPTSLRIIFTRYVEGEGGPVQIYEGYVSD</sequence>
<proteinExistence type="predicted"/>